<evidence type="ECO:0000313" key="9">
    <source>
        <dbReference type="Proteomes" id="UP001168098"/>
    </source>
</evidence>
<accession>A0AA39E2V6</accession>
<feature type="binding site" evidence="5">
    <location>
        <position position="283"/>
    </location>
    <ligand>
        <name>ATP</name>
        <dbReference type="ChEBI" id="CHEBI:30616"/>
    </ligand>
</feature>
<gene>
    <name evidence="8" type="ORF">PVL29_002929</name>
</gene>
<dbReference type="FunFam" id="1.10.510.10:FF:001029">
    <property type="entry name" value="Os02g0194400 protein"/>
    <property type="match status" value="1"/>
</dbReference>
<dbReference type="InterPro" id="IPR011009">
    <property type="entry name" value="Kinase-like_dom_sf"/>
</dbReference>
<feature type="region of interest" description="Disordered" evidence="6">
    <location>
        <begin position="170"/>
        <end position="205"/>
    </location>
</feature>
<evidence type="ECO:0000256" key="1">
    <source>
        <dbReference type="ARBA" id="ARBA00022679"/>
    </source>
</evidence>
<dbReference type="FunFam" id="3.30.200.20:FF:000268">
    <property type="entry name" value="probable receptor-like serine/threonine-protein kinase At5g57670"/>
    <property type="match status" value="1"/>
</dbReference>
<dbReference type="InterPro" id="IPR008271">
    <property type="entry name" value="Ser/Thr_kinase_AS"/>
</dbReference>
<dbReference type="PANTHER" id="PTHR47987">
    <property type="entry name" value="OS08G0249100 PROTEIN"/>
    <property type="match status" value="1"/>
</dbReference>
<keyword evidence="9" id="KW-1185">Reference proteome</keyword>
<dbReference type="Proteomes" id="UP001168098">
    <property type="component" value="Unassembled WGS sequence"/>
</dbReference>
<evidence type="ECO:0000259" key="7">
    <source>
        <dbReference type="PROSITE" id="PS50011"/>
    </source>
</evidence>
<dbReference type="PROSITE" id="PS50011">
    <property type="entry name" value="PROTEIN_KINASE_DOM"/>
    <property type="match status" value="1"/>
</dbReference>
<proteinExistence type="predicted"/>
<feature type="domain" description="Protein kinase" evidence="7">
    <location>
        <begin position="255"/>
        <end position="528"/>
    </location>
</feature>
<evidence type="ECO:0000256" key="6">
    <source>
        <dbReference type="SAM" id="MobiDB-lite"/>
    </source>
</evidence>
<keyword evidence="3" id="KW-0418">Kinase</keyword>
<dbReference type="Gene3D" id="3.30.200.20">
    <property type="entry name" value="Phosphorylase Kinase, domain 1"/>
    <property type="match status" value="1"/>
</dbReference>
<dbReference type="InterPro" id="IPR017441">
    <property type="entry name" value="Protein_kinase_ATP_BS"/>
</dbReference>
<comment type="caution">
    <text evidence="8">The sequence shown here is derived from an EMBL/GenBank/DDBJ whole genome shotgun (WGS) entry which is preliminary data.</text>
</comment>
<reference evidence="8 9" key="1">
    <citation type="journal article" date="2023" name="BMC Biotechnol.">
        <title>Vitis rotundifolia cv Carlos genome sequencing.</title>
        <authorList>
            <person name="Huff M."/>
            <person name="Hulse-Kemp A."/>
            <person name="Scheffler B."/>
            <person name="Youngblood R."/>
            <person name="Simpson S."/>
            <person name="Babiker E."/>
            <person name="Staton M."/>
        </authorList>
    </citation>
    <scope>NUCLEOTIDE SEQUENCE [LARGE SCALE GENOMIC DNA]</scope>
    <source>
        <tissue evidence="8">Leaf</tissue>
    </source>
</reference>
<keyword evidence="1" id="KW-0808">Transferase</keyword>
<dbReference type="PANTHER" id="PTHR47987:SF11">
    <property type="entry name" value="RECEPTOR-LIKE CYTOSOLIC SERINE_THREONINE-PROTEIN KINASE RBK1 ISOFORM X1"/>
    <property type="match status" value="1"/>
</dbReference>
<dbReference type="InterPro" id="IPR046958">
    <property type="entry name" value="RBK1/2/STUNTED"/>
</dbReference>
<dbReference type="Gene3D" id="1.10.510.10">
    <property type="entry name" value="Transferase(Phosphotransferase) domain 1"/>
    <property type="match status" value="1"/>
</dbReference>
<keyword evidence="2 5" id="KW-0547">Nucleotide-binding</keyword>
<dbReference type="Pfam" id="PF00069">
    <property type="entry name" value="Pkinase"/>
    <property type="match status" value="1"/>
</dbReference>
<protein>
    <recommendedName>
        <fullName evidence="7">Protein kinase domain-containing protein</fullName>
    </recommendedName>
</protein>
<evidence type="ECO:0000256" key="3">
    <source>
        <dbReference type="ARBA" id="ARBA00022777"/>
    </source>
</evidence>
<dbReference type="GO" id="GO:0004672">
    <property type="term" value="F:protein kinase activity"/>
    <property type="evidence" value="ECO:0007669"/>
    <property type="project" value="InterPro"/>
</dbReference>
<dbReference type="SMART" id="SM00220">
    <property type="entry name" value="S_TKc"/>
    <property type="match status" value="1"/>
</dbReference>
<dbReference type="GO" id="GO:0005524">
    <property type="term" value="F:ATP binding"/>
    <property type="evidence" value="ECO:0007669"/>
    <property type="project" value="UniProtKB-UniRule"/>
</dbReference>
<dbReference type="EMBL" id="JARBHA010000003">
    <property type="protein sequence ID" value="KAJ9704605.1"/>
    <property type="molecule type" value="Genomic_DNA"/>
</dbReference>
<name>A0AA39E2V6_VITRO</name>
<dbReference type="InterPro" id="IPR000719">
    <property type="entry name" value="Prot_kinase_dom"/>
</dbReference>
<evidence type="ECO:0000256" key="2">
    <source>
        <dbReference type="ARBA" id="ARBA00022741"/>
    </source>
</evidence>
<dbReference type="PROSITE" id="PS00107">
    <property type="entry name" value="PROTEIN_KINASE_ATP"/>
    <property type="match status" value="1"/>
</dbReference>
<dbReference type="SUPFAM" id="SSF56112">
    <property type="entry name" value="Protein kinase-like (PK-like)"/>
    <property type="match status" value="1"/>
</dbReference>
<organism evidence="8 9">
    <name type="scientific">Vitis rotundifolia</name>
    <name type="common">Muscadine grape</name>
    <dbReference type="NCBI Taxonomy" id="103349"/>
    <lineage>
        <taxon>Eukaryota</taxon>
        <taxon>Viridiplantae</taxon>
        <taxon>Streptophyta</taxon>
        <taxon>Embryophyta</taxon>
        <taxon>Tracheophyta</taxon>
        <taxon>Spermatophyta</taxon>
        <taxon>Magnoliopsida</taxon>
        <taxon>eudicotyledons</taxon>
        <taxon>Gunneridae</taxon>
        <taxon>Pentapetalae</taxon>
        <taxon>rosids</taxon>
        <taxon>Vitales</taxon>
        <taxon>Vitaceae</taxon>
        <taxon>Viteae</taxon>
        <taxon>Vitis</taxon>
    </lineage>
</organism>
<sequence>MLGRTRTERRIFGLRRSRTSKKRTIVFGLKSSNCSRGMLLKLLSSVVVPGDEVLAVHVQEPEPDDTFDLNTFHIHEDLCKSKQVDFQVKVCVGESYISELTHQVRVSFATILALGCSSSRPDNSIVANCLKKLPPTCTLLVTDNGGRILIQRPGTSQQGSKTEVFQSTVSSSTTHKYLNRPGTPHHFRKSLTMPSPSTSTTTREADNNGQKIAKMTMQLPDFMAEKLFQRLALLEAKGLGKRLTSSELKLATRDFSPEMVIGEGGHSKVYRANLGDGRLAAVKVLKPTRWSAEDLLQEVEILTDVNHENIVQIIGYCYNREMHAVVYDLLKGSLKHKLRQLRWKERMGVAIGVAKALEYLHHSCDPPIIHRDVKSSNVLLSENCHPQLSDFGSAMVYNGAQQVSAKVKPLRVVGTFGYLAPEYMMYGKVDEKVDVYSYGVVLLELISGKEAIQTNQASNHESLVLWARSLLSCGLCDRLIDPNLKDDYNKEEMKTMVVAARLCLMHSSSRRPTMKMILQLFEEPEYWLKMQRDREELLKGISSKGETGQWRHDDLFTNDTLVADDT</sequence>
<feature type="compositionally biased region" description="Low complexity" evidence="6">
    <location>
        <begin position="190"/>
        <end position="202"/>
    </location>
</feature>
<evidence type="ECO:0000256" key="4">
    <source>
        <dbReference type="ARBA" id="ARBA00022840"/>
    </source>
</evidence>
<keyword evidence="4 5" id="KW-0067">ATP-binding</keyword>
<evidence type="ECO:0000256" key="5">
    <source>
        <dbReference type="PROSITE-ProRule" id="PRU10141"/>
    </source>
</evidence>
<dbReference type="PROSITE" id="PS00108">
    <property type="entry name" value="PROTEIN_KINASE_ST"/>
    <property type="match status" value="1"/>
</dbReference>
<dbReference type="AlphaFoldDB" id="A0AA39E2V6"/>
<evidence type="ECO:0000313" key="8">
    <source>
        <dbReference type="EMBL" id="KAJ9704605.1"/>
    </source>
</evidence>